<dbReference type="GO" id="GO:0000976">
    <property type="term" value="F:transcription cis-regulatory region binding"/>
    <property type="evidence" value="ECO:0007669"/>
    <property type="project" value="InterPro"/>
</dbReference>
<feature type="compositionally biased region" description="Basic residues" evidence="3">
    <location>
        <begin position="164"/>
        <end position="177"/>
    </location>
</feature>
<evidence type="ECO:0000256" key="3">
    <source>
        <dbReference type="SAM" id="MobiDB-lite"/>
    </source>
</evidence>
<dbReference type="InterPro" id="IPR046347">
    <property type="entry name" value="bZIP_sf"/>
</dbReference>
<evidence type="ECO:0000259" key="4">
    <source>
        <dbReference type="PROSITE" id="PS50217"/>
    </source>
</evidence>
<dbReference type="GO" id="GO:0001228">
    <property type="term" value="F:DNA-binding transcription activator activity, RNA polymerase II-specific"/>
    <property type="evidence" value="ECO:0007669"/>
    <property type="project" value="TreeGrafter"/>
</dbReference>
<evidence type="ECO:0000256" key="2">
    <source>
        <dbReference type="ARBA" id="ARBA00023242"/>
    </source>
</evidence>
<feature type="region of interest" description="Disordered" evidence="3">
    <location>
        <begin position="386"/>
        <end position="407"/>
    </location>
</feature>
<dbReference type="EMBL" id="LK023333">
    <property type="protein sequence ID" value="CDS09537.1"/>
    <property type="molecule type" value="Genomic_DNA"/>
</dbReference>
<dbReference type="InterPro" id="IPR004827">
    <property type="entry name" value="bZIP"/>
</dbReference>
<feature type="region of interest" description="Disordered" evidence="3">
    <location>
        <begin position="93"/>
        <end position="179"/>
    </location>
</feature>
<dbReference type="InterPro" id="IPR050936">
    <property type="entry name" value="AP-1-like"/>
</dbReference>
<evidence type="ECO:0000313" key="5">
    <source>
        <dbReference type="EMBL" id="CDS09537.1"/>
    </source>
</evidence>
<feature type="compositionally biased region" description="Low complexity" evidence="3">
    <location>
        <begin position="242"/>
        <end position="276"/>
    </location>
</feature>
<dbReference type="PANTHER" id="PTHR40621:SF10">
    <property type="entry name" value="BZIP DOMAIN-CONTAINING PROTEIN"/>
    <property type="match status" value="1"/>
</dbReference>
<feature type="compositionally biased region" description="Low complexity" evidence="3">
    <location>
        <begin position="103"/>
        <end position="126"/>
    </location>
</feature>
<feature type="compositionally biased region" description="Polar residues" evidence="3">
    <location>
        <begin position="450"/>
        <end position="462"/>
    </location>
</feature>
<name>A0A077WSA3_9FUNG</name>
<dbReference type="AlphaFoldDB" id="A0A077WSA3"/>
<dbReference type="PANTHER" id="PTHR40621">
    <property type="entry name" value="TRANSCRIPTION FACTOR KAPC-RELATED"/>
    <property type="match status" value="1"/>
</dbReference>
<feature type="domain" description="BZIP" evidence="4">
    <location>
        <begin position="156"/>
        <end position="219"/>
    </location>
</feature>
<sequence>MSNNNDDNNSNLQLFDWLLTNPILDMTTTALPVNNVPGNEAIGNVNSLQALFDSPLPEAMSFSPLEAIPTQQQQLDGLSLSNSTQSLFNTASSSTTMPVMNHTPGTQSTSSPSPDGRGSSNSGGSMSDDHLHQDDERSRQQEDQSDRPSESELKKMTSKERRQLRNKISARKFRSRKKEYVTTLENDLQRQKHENERLNLEVSFIRENADKLQKERDDLKLQLALCREKNRELMRRLDKGGSSSSSSSPTPPENNNDNNPSSSSSSSNGSKSPNAPDLDISLLSADKIHSLEKSLPTEIAVASSTITDNSNTAPPSPPSSPKHHTHFTSKSYQQDITVHNKNNNSSDNLSSLPNNPSLAAALIWTLLGYGMTLLASQDYVYRDRSLPPSSSTDNTNRSRTHSKPSVMNLGSTTIAQRPIRKILKERQCTILEQQPSSQPIHSHQSIYQHPHQTYSQSSSVVK</sequence>
<feature type="region of interest" description="Disordered" evidence="3">
    <location>
        <begin position="433"/>
        <end position="462"/>
    </location>
</feature>
<feature type="compositionally biased region" description="Low complexity" evidence="3">
    <location>
        <begin position="433"/>
        <end position="446"/>
    </location>
</feature>
<feature type="compositionally biased region" description="Basic and acidic residues" evidence="3">
    <location>
        <begin position="127"/>
        <end position="163"/>
    </location>
</feature>
<gene>
    <name evidence="5" type="ORF">LRAMOSA10897</name>
</gene>
<dbReference type="PROSITE" id="PS50217">
    <property type="entry name" value="BZIP"/>
    <property type="match status" value="1"/>
</dbReference>
<reference evidence="5" key="1">
    <citation type="journal article" date="2014" name="Genome Announc.">
        <title>De novo whole-genome sequence and genome annotation of Lichtheimia ramosa.</title>
        <authorList>
            <person name="Linde J."/>
            <person name="Schwartze V."/>
            <person name="Binder U."/>
            <person name="Lass-Florl C."/>
            <person name="Voigt K."/>
            <person name="Horn F."/>
        </authorList>
    </citation>
    <scope>NUCLEOTIDE SEQUENCE</scope>
    <source>
        <strain evidence="5">JMRC FSU:6197</strain>
    </source>
</reference>
<dbReference type="SUPFAM" id="SSF57959">
    <property type="entry name" value="Leucine zipper domain"/>
    <property type="match status" value="1"/>
</dbReference>
<comment type="subcellular location">
    <subcellularLocation>
        <location evidence="1">Nucleus</location>
    </subcellularLocation>
</comment>
<dbReference type="Gene3D" id="1.20.5.170">
    <property type="match status" value="1"/>
</dbReference>
<proteinExistence type="predicted"/>
<dbReference type="CDD" id="cd14810">
    <property type="entry name" value="bZIP_u1"/>
    <property type="match status" value="1"/>
</dbReference>
<accession>A0A077WSA3</accession>
<feature type="region of interest" description="Disordered" evidence="3">
    <location>
        <begin position="306"/>
        <end position="332"/>
    </location>
</feature>
<dbReference type="GO" id="GO:0090575">
    <property type="term" value="C:RNA polymerase II transcription regulator complex"/>
    <property type="evidence" value="ECO:0007669"/>
    <property type="project" value="TreeGrafter"/>
</dbReference>
<keyword evidence="2" id="KW-0539">Nucleus</keyword>
<evidence type="ECO:0000256" key="1">
    <source>
        <dbReference type="ARBA" id="ARBA00004123"/>
    </source>
</evidence>
<dbReference type="OrthoDB" id="5571888at2759"/>
<dbReference type="SMART" id="SM00338">
    <property type="entry name" value="BRLZ"/>
    <property type="match status" value="1"/>
</dbReference>
<dbReference type="Pfam" id="PF00170">
    <property type="entry name" value="bZIP_1"/>
    <property type="match status" value="1"/>
</dbReference>
<organism evidence="5">
    <name type="scientific">Lichtheimia ramosa</name>
    <dbReference type="NCBI Taxonomy" id="688394"/>
    <lineage>
        <taxon>Eukaryota</taxon>
        <taxon>Fungi</taxon>
        <taxon>Fungi incertae sedis</taxon>
        <taxon>Mucoromycota</taxon>
        <taxon>Mucoromycotina</taxon>
        <taxon>Mucoromycetes</taxon>
        <taxon>Mucorales</taxon>
        <taxon>Lichtheimiaceae</taxon>
        <taxon>Lichtheimia</taxon>
    </lineage>
</organism>
<protein>
    <recommendedName>
        <fullName evidence="4">BZIP domain-containing protein</fullName>
    </recommendedName>
</protein>
<feature type="region of interest" description="Disordered" evidence="3">
    <location>
        <begin position="235"/>
        <end position="278"/>
    </location>
</feature>